<organism evidence="2 3">
    <name type="scientific">Alkaliphilus flagellatus</name>
    <dbReference type="NCBI Taxonomy" id="2841507"/>
    <lineage>
        <taxon>Bacteria</taxon>
        <taxon>Bacillati</taxon>
        <taxon>Bacillota</taxon>
        <taxon>Clostridia</taxon>
        <taxon>Peptostreptococcales</taxon>
        <taxon>Natronincolaceae</taxon>
        <taxon>Alkaliphilus</taxon>
    </lineage>
</organism>
<name>A0ABS6G602_9FIRM</name>
<comment type="caution">
    <text evidence="2">The sequence shown here is derived from an EMBL/GenBank/DDBJ whole genome shotgun (WGS) entry which is preliminary data.</text>
</comment>
<sequence>MKSNKKLSVINSIFDVVFIITALLIGLNVFEMNNFSAILFVIWGGLKIVSLIGKKLYKQRQ</sequence>
<reference evidence="2 3" key="1">
    <citation type="submission" date="2021-06" db="EMBL/GenBank/DDBJ databases">
        <authorList>
            <person name="Sun Q."/>
            <person name="Li D."/>
        </authorList>
    </citation>
    <scope>NUCLEOTIDE SEQUENCE [LARGE SCALE GENOMIC DNA]</scope>
    <source>
        <strain evidence="2 3">MSJ-5</strain>
    </source>
</reference>
<evidence type="ECO:0000313" key="3">
    <source>
        <dbReference type="Proteomes" id="UP000779508"/>
    </source>
</evidence>
<evidence type="ECO:0000313" key="2">
    <source>
        <dbReference type="EMBL" id="MBU5677804.1"/>
    </source>
</evidence>
<dbReference type="RefSeq" id="WP_216418826.1">
    <property type="nucleotide sequence ID" value="NZ_JAHLQK010000006.1"/>
</dbReference>
<proteinExistence type="predicted"/>
<accession>A0ABS6G602</accession>
<keyword evidence="1" id="KW-0812">Transmembrane</keyword>
<feature type="transmembrane region" description="Helical" evidence="1">
    <location>
        <begin position="35"/>
        <end position="53"/>
    </location>
</feature>
<evidence type="ECO:0000256" key="1">
    <source>
        <dbReference type="SAM" id="Phobius"/>
    </source>
</evidence>
<dbReference type="Proteomes" id="UP000779508">
    <property type="component" value="Unassembled WGS sequence"/>
</dbReference>
<keyword evidence="1" id="KW-0472">Membrane</keyword>
<keyword evidence="1" id="KW-1133">Transmembrane helix</keyword>
<dbReference type="EMBL" id="JAHLQK010000006">
    <property type="protein sequence ID" value="MBU5677804.1"/>
    <property type="molecule type" value="Genomic_DNA"/>
</dbReference>
<keyword evidence="3" id="KW-1185">Reference proteome</keyword>
<protein>
    <submittedName>
        <fullName evidence="2">Uncharacterized protein</fullName>
    </submittedName>
</protein>
<gene>
    <name evidence="2" type="ORF">KQI88_15405</name>
</gene>
<feature type="transmembrane region" description="Helical" evidence="1">
    <location>
        <begin position="7"/>
        <end position="29"/>
    </location>
</feature>